<keyword evidence="5 8" id="KW-0378">Hydrolase</keyword>
<evidence type="ECO:0000313" key="8">
    <source>
        <dbReference type="EMBL" id="EDK35362.1"/>
    </source>
</evidence>
<dbReference type="EMBL" id="CP000673">
    <property type="protein sequence ID" value="EDK35362.1"/>
    <property type="molecule type" value="Genomic_DNA"/>
</dbReference>
<dbReference type="InterPro" id="IPR004722">
    <property type="entry name" value="DHOase"/>
</dbReference>
<name>A5N2L6_CLOK5</name>
<reference evidence="8 9" key="1">
    <citation type="journal article" date="2008" name="Proc. Natl. Acad. Sci. U.S.A.">
        <title>The genome of Clostridium kluyveri, a strict anaerobe with unique metabolic features.</title>
        <authorList>
            <person name="Seedorf H."/>
            <person name="Fricke W.F."/>
            <person name="Veith B."/>
            <person name="Brueggemann H."/>
            <person name="Liesegang H."/>
            <person name="Strittmatter A."/>
            <person name="Miethke M."/>
            <person name="Buckel W."/>
            <person name="Hinderberger J."/>
            <person name="Li F."/>
            <person name="Hagemeier C."/>
            <person name="Thauer R.K."/>
            <person name="Gottschalk G."/>
        </authorList>
    </citation>
    <scope>NUCLEOTIDE SEQUENCE [LARGE SCALE GENOMIC DNA]</scope>
    <source>
        <strain evidence="9">ATCC 8527 / DSM 555 / NCIMB 10680</strain>
    </source>
</reference>
<organism evidence="8 9">
    <name type="scientific">Clostridium kluyveri (strain ATCC 8527 / DSM 555 / NBRC 12016 / NCIMB 10680 / K1)</name>
    <dbReference type="NCBI Taxonomy" id="431943"/>
    <lineage>
        <taxon>Bacteria</taxon>
        <taxon>Bacillati</taxon>
        <taxon>Bacillota</taxon>
        <taxon>Clostridia</taxon>
        <taxon>Eubacteriales</taxon>
        <taxon>Clostridiaceae</taxon>
        <taxon>Clostridium</taxon>
    </lineage>
</organism>
<dbReference type="AlphaFoldDB" id="A5N2L6"/>
<dbReference type="InterPro" id="IPR006680">
    <property type="entry name" value="Amidohydro-rel"/>
</dbReference>
<dbReference type="PANTHER" id="PTHR43668">
    <property type="entry name" value="ALLANTOINASE"/>
    <property type="match status" value="1"/>
</dbReference>
<dbReference type="STRING" id="431943.CKL_3359"/>
<keyword evidence="9" id="KW-1185">Reference proteome</keyword>
<evidence type="ECO:0000256" key="1">
    <source>
        <dbReference type="ARBA" id="ARBA00001947"/>
    </source>
</evidence>
<evidence type="ECO:0000256" key="3">
    <source>
        <dbReference type="ARBA" id="ARBA00010286"/>
    </source>
</evidence>
<dbReference type="HOGENOM" id="CLU_015572_1_2_9"/>
<dbReference type="SUPFAM" id="SSF51556">
    <property type="entry name" value="Metallo-dependent hydrolases"/>
    <property type="match status" value="1"/>
</dbReference>
<comment type="cofactor">
    <cofactor evidence="1">
        <name>Zn(2+)</name>
        <dbReference type="ChEBI" id="CHEBI:29105"/>
    </cofactor>
</comment>
<dbReference type="InterPro" id="IPR011059">
    <property type="entry name" value="Metal-dep_hydrolase_composite"/>
</dbReference>
<dbReference type="RefSeq" id="WP_012103692.1">
    <property type="nucleotide sequence ID" value="NC_009706.1"/>
</dbReference>
<dbReference type="Proteomes" id="UP000002411">
    <property type="component" value="Chromosome"/>
</dbReference>
<dbReference type="GO" id="GO:0006221">
    <property type="term" value="P:pyrimidine nucleotide biosynthetic process"/>
    <property type="evidence" value="ECO:0007669"/>
    <property type="project" value="UniProtKB-KW"/>
</dbReference>
<evidence type="ECO:0000259" key="7">
    <source>
        <dbReference type="Pfam" id="PF01979"/>
    </source>
</evidence>
<gene>
    <name evidence="8" type="primary">pyrC</name>
    <name evidence="8" type="ordered locus">CKL_3359</name>
</gene>
<evidence type="ECO:0000256" key="6">
    <source>
        <dbReference type="ARBA" id="ARBA00022975"/>
    </source>
</evidence>
<dbReference type="EC" id="3.5.2.3" evidence="8"/>
<dbReference type="PROSITE" id="PS00482">
    <property type="entry name" value="DIHYDROOROTASE_1"/>
    <property type="match status" value="1"/>
</dbReference>
<dbReference type="Gene3D" id="3.20.20.140">
    <property type="entry name" value="Metal-dependent hydrolases"/>
    <property type="match status" value="1"/>
</dbReference>
<dbReference type="InterPro" id="IPR050138">
    <property type="entry name" value="DHOase/Allantoinase_Hydrolase"/>
</dbReference>
<sequence>MELLIKKARIVDYYQNFTGDIYINDGIINKIGVNLNEKCLKIDGEGLVVMPSFVDLHVHFREPGFTRKEDIESGSRAAAKGGYTMVNLMANTDPVCSSMDTVNYVLNRAKQVGILDVHQCVSITDNFEGKDTSHLDKLDDRVKIISEDGKDVTDSSVMLEAMVKAKKSRRIVMCHSEDHSLSNIDMRLAENIMTWRNITLSEFTGCAVHIAHVSTKESMEYIMEGKIKGANITCEVAPHHIVLYENDYRVNPPIRTKEDRDFLIKSIKDGWVDTISTDHAPHTSEDKMQGAPGISGIETAFSLCYTNLVKGGHITLNKLSGLMSKNPSDILGIKKGRITPGYEGDLVLLDLNKEYKIQREEFLSKGKNTPFEGYMVFGDIVKTIKAGKVVFEK</sequence>
<evidence type="ECO:0000313" key="9">
    <source>
        <dbReference type="Proteomes" id="UP000002411"/>
    </source>
</evidence>
<comment type="similarity">
    <text evidence="3">Belongs to the metallo-dependent hydrolases superfamily. DHOase family. Class I DHOase subfamily.</text>
</comment>
<dbReference type="InterPro" id="IPR002195">
    <property type="entry name" value="Dihydroorotase_CS"/>
</dbReference>
<keyword evidence="4" id="KW-0479">Metal-binding</keyword>
<proteinExistence type="inferred from homology"/>
<dbReference type="PANTHER" id="PTHR43668:SF2">
    <property type="entry name" value="ALLANTOINASE"/>
    <property type="match status" value="1"/>
</dbReference>
<dbReference type="SUPFAM" id="SSF51338">
    <property type="entry name" value="Composite domain of metallo-dependent hydrolases"/>
    <property type="match status" value="1"/>
</dbReference>
<dbReference type="CDD" id="cd01317">
    <property type="entry name" value="DHOase_IIa"/>
    <property type="match status" value="1"/>
</dbReference>
<dbReference type="PROSITE" id="PS00483">
    <property type="entry name" value="DIHYDROOROTASE_2"/>
    <property type="match status" value="1"/>
</dbReference>
<dbReference type="GO" id="GO:0004038">
    <property type="term" value="F:allantoinase activity"/>
    <property type="evidence" value="ECO:0007669"/>
    <property type="project" value="TreeGrafter"/>
</dbReference>
<dbReference type="GO" id="GO:0005737">
    <property type="term" value="C:cytoplasm"/>
    <property type="evidence" value="ECO:0007669"/>
    <property type="project" value="TreeGrafter"/>
</dbReference>
<keyword evidence="6" id="KW-0665">Pyrimidine biosynthesis</keyword>
<evidence type="ECO:0000256" key="4">
    <source>
        <dbReference type="ARBA" id="ARBA00022723"/>
    </source>
</evidence>
<dbReference type="GO" id="GO:0004151">
    <property type="term" value="F:dihydroorotase activity"/>
    <property type="evidence" value="ECO:0007669"/>
    <property type="project" value="UniProtKB-EC"/>
</dbReference>
<dbReference type="InterPro" id="IPR032466">
    <property type="entry name" value="Metal_Hydrolase"/>
</dbReference>
<dbReference type="GO" id="GO:0046872">
    <property type="term" value="F:metal ion binding"/>
    <property type="evidence" value="ECO:0007669"/>
    <property type="project" value="UniProtKB-KW"/>
</dbReference>
<dbReference type="eggNOG" id="COG0044">
    <property type="taxonomic scope" value="Bacteria"/>
</dbReference>
<protein>
    <submittedName>
        <fullName evidence="8">PyrC</fullName>
        <ecNumber evidence="8">3.5.2.3</ecNumber>
    </submittedName>
</protein>
<dbReference type="GO" id="GO:0006145">
    <property type="term" value="P:purine nucleobase catabolic process"/>
    <property type="evidence" value="ECO:0007669"/>
    <property type="project" value="TreeGrafter"/>
</dbReference>
<evidence type="ECO:0000256" key="2">
    <source>
        <dbReference type="ARBA" id="ARBA00002368"/>
    </source>
</evidence>
<dbReference type="KEGG" id="ckl:CKL_3359"/>
<dbReference type="NCBIfam" id="TIGR00857">
    <property type="entry name" value="pyrC_multi"/>
    <property type="match status" value="1"/>
</dbReference>
<dbReference type="Pfam" id="PF01979">
    <property type="entry name" value="Amidohydro_1"/>
    <property type="match status" value="1"/>
</dbReference>
<accession>A5N2L6</accession>
<comment type="function">
    <text evidence="2">Catalyzes the reversible cyclization of carbamoyl aspartate to dihydroorotate.</text>
</comment>
<evidence type="ECO:0000256" key="5">
    <source>
        <dbReference type="ARBA" id="ARBA00022801"/>
    </source>
</evidence>
<feature type="domain" description="Amidohydrolase-related" evidence="7">
    <location>
        <begin position="48"/>
        <end position="390"/>
    </location>
</feature>